<feature type="domain" description="AB hydrolase-1" evidence="1">
    <location>
        <begin position="47"/>
        <end position="136"/>
    </location>
</feature>
<dbReference type="AlphaFoldDB" id="A0A1V3XMZ1"/>
<dbReference type="PANTHER" id="PTHR43433:SF5">
    <property type="entry name" value="AB HYDROLASE-1 DOMAIN-CONTAINING PROTEIN"/>
    <property type="match status" value="1"/>
</dbReference>
<accession>A0A1V3XMZ1</accession>
<dbReference type="PANTHER" id="PTHR43433">
    <property type="entry name" value="HYDROLASE, ALPHA/BETA FOLD FAMILY PROTEIN"/>
    <property type="match status" value="1"/>
</dbReference>
<gene>
    <name evidence="2" type="ORF">BZL29_2171</name>
</gene>
<evidence type="ECO:0000259" key="1">
    <source>
        <dbReference type="Pfam" id="PF00561"/>
    </source>
</evidence>
<dbReference type="Pfam" id="PF00561">
    <property type="entry name" value="Abhydrolase_1"/>
    <property type="match status" value="1"/>
</dbReference>
<dbReference type="SUPFAM" id="SSF53474">
    <property type="entry name" value="alpha/beta-Hydrolases"/>
    <property type="match status" value="1"/>
</dbReference>
<dbReference type="InterPro" id="IPR050471">
    <property type="entry name" value="AB_hydrolase"/>
</dbReference>
<dbReference type="Gene3D" id="3.40.50.1820">
    <property type="entry name" value="alpha/beta hydrolase"/>
    <property type="match status" value="1"/>
</dbReference>
<evidence type="ECO:0000313" key="3">
    <source>
        <dbReference type="Proteomes" id="UP000188532"/>
    </source>
</evidence>
<protein>
    <submittedName>
        <fullName evidence="2">Alpha/beta hydrolase fold family protein</fullName>
    </submittedName>
</protein>
<dbReference type="InterPro" id="IPR000073">
    <property type="entry name" value="AB_hydrolase_1"/>
</dbReference>
<organism evidence="2 3">
    <name type="scientific">Mycobacterium kansasii</name>
    <dbReference type="NCBI Taxonomy" id="1768"/>
    <lineage>
        <taxon>Bacteria</taxon>
        <taxon>Bacillati</taxon>
        <taxon>Actinomycetota</taxon>
        <taxon>Actinomycetes</taxon>
        <taxon>Mycobacteriales</taxon>
        <taxon>Mycobacteriaceae</taxon>
        <taxon>Mycobacterium</taxon>
    </lineage>
</organism>
<dbReference type="STRING" id="1768.B1T50_06715"/>
<dbReference type="EMBL" id="MVBN01000002">
    <property type="protein sequence ID" value="OOK80478.1"/>
    <property type="molecule type" value="Genomic_DNA"/>
</dbReference>
<dbReference type="Proteomes" id="UP000188532">
    <property type="component" value="Unassembled WGS sequence"/>
</dbReference>
<evidence type="ECO:0000313" key="2">
    <source>
        <dbReference type="EMBL" id="OOK80478.1"/>
    </source>
</evidence>
<dbReference type="InterPro" id="IPR029058">
    <property type="entry name" value="AB_hydrolase_fold"/>
</dbReference>
<dbReference type="GO" id="GO:0016787">
    <property type="term" value="F:hydrolase activity"/>
    <property type="evidence" value="ECO:0007669"/>
    <property type="project" value="UniProtKB-KW"/>
</dbReference>
<keyword evidence="2" id="KW-0378">Hydrolase</keyword>
<sequence length="145" mass="15489">MNAKRRRVHDKLAKLPGVRPVRRPVSPGSDDEFDLYYVRTGRKSTHPLVIIPGGPGVASMRLYQGLRRRAAAAGLDVIMMEHRGVGMSRHDDSGADLPPQALTVDQVVDDVAAVLDDAHVDSAVVYGTSYGTYIAAGLGCVIPAA</sequence>
<comment type="caution">
    <text evidence="2">The sequence shown here is derived from an EMBL/GenBank/DDBJ whole genome shotgun (WGS) entry which is preliminary data.</text>
</comment>
<proteinExistence type="predicted"/>
<name>A0A1V3XMZ1_MYCKA</name>
<reference evidence="2 3" key="1">
    <citation type="submission" date="2017-02" db="EMBL/GenBank/DDBJ databases">
        <title>Complete genome sequences of Mycobacterium kansasii strains isolated from rhesus macaques.</title>
        <authorList>
            <person name="Panda A."/>
            <person name="Nagaraj S."/>
            <person name="Zhao X."/>
            <person name="Tettelin H."/>
            <person name="Detolla L.J."/>
        </authorList>
    </citation>
    <scope>NUCLEOTIDE SEQUENCE [LARGE SCALE GENOMIC DNA]</scope>
    <source>
        <strain evidence="2 3">11-3469</strain>
    </source>
</reference>